<accession>A0A8R1USA4</accession>
<keyword evidence="4" id="KW-1185">Reference proteome</keyword>
<evidence type="ECO:0000256" key="2">
    <source>
        <dbReference type="SAM" id="SignalP"/>
    </source>
</evidence>
<reference evidence="3" key="2">
    <citation type="submission" date="2022-06" db="UniProtKB">
        <authorList>
            <consortium name="EnsemblMetazoa"/>
        </authorList>
    </citation>
    <scope>IDENTIFICATION</scope>
    <source>
        <strain evidence="3">PS312</strain>
    </source>
</reference>
<organism evidence="3 4">
    <name type="scientific">Pristionchus pacificus</name>
    <name type="common">Parasitic nematode worm</name>
    <dbReference type="NCBI Taxonomy" id="54126"/>
    <lineage>
        <taxon>Eukaryota</taxon>
        <taxon>Metazoa</taxon>
        <taxon>Ecdysozoa</taxon>
        <taxon>Nematoda</taxon>
        <taxon>Chromadorea</taxon>
        <taxon>Rhabditida</taxon>
        <taxon>Rhabditina</taxon>
        <taxon>Diplogasteromorpha</taxon>
        <taxon>Diplogasteroidea</taxon>
        <taxon>Neodiplogasteridae</taxon>
        <taxon>Pristionchus</taxon>
    </lineage>
</organism>
<accession>A0A2A6BM03</accession>
<feature type="chain" id="PRO_5043881873" evidence="2">
    <location>
        <begin position="21"/>
        <end position="107"/>
    </location>
</feature>
<reference evidence="4" key="1">
    <citation type="journal article" date="2008" name="Nat. Genet.">
        <title>The Pristionchus pacificus genome provides a unique perspective on nematode lifestyle and parasitism.</title>
        <authorList>
            <person name="Dieterich C."/>
            <person name="Clifton S.W."/>
            <person name="Schuster L.N."/>
            <person name="Chinwalla A."/>
            <person name="Delehaunty K."/>
            <person name="Dinkelacker I."/>
            <person name="Fulton L."/>
            <person name="Fulton R."/>
            <person name="Godfrey J."/>
            <person name="Minx P."/>
            <person name="Mitreva M."/>
            <person name="Roeseler W."/>
            <person name="Tian H."/>
            <person name="Witte H."/>
            <person name="Yang S.P."/>
            <person name="Wilson R.K."/>
            <person name="Sommer R.J."/>
        </authorList>
    </citation>
    <scope>NUCLEOTIDE SEQUENCE [LARGE SCALE GENOMIC DNA]</scope>
    <source>
        <strain evidence="4">PS312</strain>
    </source>
</reference>
<dbReference type="AlphaFoldDB" id="A0A2A6BM03"/>
<protein>
    <submittedName>
        <fullName evidence="3">Uncharacterized protein</fullName>
    </submittedName>
</protein>
<name>A0A2A6BM03_PRIPA</name>
<feature type="region of interest" description="Disordered" evidence="1">
    <location>
        <begin position="40"/>
        <end position="79"/>
    </location>
</feature>
<gene>
    <name evidence="3" type="primary">WBGene00274237</name>
</gene>
<evidence type="ECO:0000313" key="4">
    <source>
        <dbReference type="Proteomes" id="UP000005239"/>
    </source>
</evidence>
<feature type="signal peptide" evidence="2">
    <location>
        <begin position="1"/>
        <end position="20"/>
    </location>
</feature>
<sequence length="107" mass="11668">MAQFLAVAALFAVQQGECCGGLFWWVYCADPPAATALKPTAAPEPNVYKHTSKQDSKVNTTSNNAANSTNHNNVNVSAGGDQTQVLLHEKYVAPYTGRRYRRRILGK</sequence>
<dbReference type="Proteomes" id="UP000005239">
    <property type="component" value="Unassembled WGS sequence"/>
</dbReference>
<feature type="compositionally biased region" description="Low complexity" evidence="1">
    <location>
        <begin position="58"/>
        <end position="78"/>
    </location>
</feature>
<proteinExistence type="predicted"/>
<dbReference type="EnsemblMetazoa" id="PPA35868.1">
    <property type="protein sequence ID" value="PPA35868.1"/>
    <property type="gene ID" value="WBGene00274237"/>
</dbReference>
<evidence type="ECO:0000256" key="1">
    <source>
        <dbReference type="SAM" id="MobiDB-lite"/>
    </source>
</evidence>
<evidence type="ECO:0000313" key="3">
    <source>
        <dbReference type="EnsemblMetazoa" id="PPA35868.1"/>
    </source>
</evidence>
<keyword evidence="2" id="KW-0732">Signal</keyword>